<proteinExistence type="predicted"/>
<evidence type="ECO:0000259" key="2">
    <source>
        <dbReference type="Pfam" id="PF05659"/>
    </source>
</evidence>
<evidence type="ECO:0000313" key="4">
    <source>
        <dbReference type="Proteomes" id="UP000290289"/>
    </source>
</evidence>
<protein>
    <recommendedName>
        <fullName evidence="2">RPW8 domain-containing protein</fullName>
    </recommendedName>
</protein>
<keyword evidence="4" id="KW-1185">Reference proteome</keyword>
<name>A0A498I758_MALDO</name>
<dbReference type="AlphaFoldDB" id="A0A498I758"/>
<dbReference type="InterPro" id="IPR008808">
    <property type="entry name" value="Powdery_mildew-R_dom"/>
</dbReference>
<sequence length="290" mass="33681">MVVTMITGALIGKLFDGLYDAVKASIGTVAKYEGVLTDLQTTLDGLRPWIIQGIKDQNVELDLPNDDIECLQQKMKQCKKLLKRLSKRRKWNWNILCICCRRASYAHQLTELNTSLKALLEAVKLQEAMDTKTNMHLGMENLVLSKKNFLLIMKNFLLNRKNNRKNFRLNRKNFLLNRKNFLLNRENNRLNRENNRLIRENNRLIRKMCEKQDESARMESETLKIAREIRRAQQEAKGVEEPSGSNAQTVVHEQIGGSCMPEAASRFYKRRCRRGCLNKQRRGRGCLNAS</sequence>
<dbReference type="Pfam" id="PF05659">
    <property type="entry name" value="RPW8"/>
    <property type="match status" value="1"/>
</dbReference>
<evidence type="ECO:0000256" key="1">
    <source>
        <dbReference type="SAM" id="Coils"/>
    </source>
</evidence>
<comment type="caution">
    <text evidence="3">The sequence shown here is derived from an EMBL/GenBank/DDBJ whole genome shotgun (WGS) entry which is preliminary data.</text>
</comment>
<dbReference type="Proteomes" id="UP000290289">
    <property type="component" value="Chromosome 13"/>
</dbReference>
<feature type="coiled-coil region" evidence="1">
    <location>
        <begin position="180"/>
        <end position="207"/>
    </location>
</feature>
<gene>
    <name evidence="3" type="ORF">DVH24_040227</name>
</gene>
<accession>A0A498I758</accession>
<keyword evidence="1" id="KW-0175">Coiled coil</keyword>
<dbReference type="EMBL" id="RDQH01000339">
    <property type="protein sequence ID" value="RXH79080.1"/>
    <property type="molecule type" value="Genomic_DNA"/>
</dbReference>
<organism evidence="3 4">
    <name type="scientific">Malus domestica</name>
    <name type="common">Apple</name>
    <name type="synonym">Pyrus malus</name>
    <dbReference type="NCBI Taxonomy" id="3750"/>
    <lineage>
        <taxon>Eukaryota</taxon>
        <taxon>Viridiplantae</taxon>
        <taxon>Streptophyta</taxon>
        <taxon>Embryophyta</taxon>
        <taxon>Tracheophyta</taxon>
        <taxon>Spermatophyta</taxon>
        <taxon>Magnoliopsida</taxon>
        <taxon>eudicotyledons</taxon>
        <taxon>Gunneridae</taxon>
        <taxon>Pentapetalae</taxon>
        <taxon>rosids</taxon>
        <taxon>fabids</taxon>
        <taxon>Rosales</taxon>
        <taxon>Rosaceae</taxon>
        <taxon>Amygdaloideae</taxon>
        <taxon>Maleae</taxon>
        <taxon>Malus</taxon>
    </lineage>
</organism>
<evidence type="ECO:0000313" key="3">
    <source>
        <dbReference type="EMBL" id="RXH79080.1"/>
    </source>
</evidence>
<reference evidence="3 4" key="1">
    <citation type="submission" date="2018-10" db="EMBL/GenBank/DDBJ databases">
        <title>A high-quality apple genome assembly.</title>
        <authorList>
            <person name="Hu J."/>
        </authorList>
    </citation>
    <scope>NUCLEOTIDE SEQUENCE [LARGE SCALE GENOMIC DNA]</scope>
    <source>
        <strain evidence="4">cv. HFTH1</strain>
        <tissue evidence="3">Young leaf</tissue>
    </source>
</reference>
<feature type="domain" description="RPW8" evidence="2">
    <location>
        <begin position="5"/>
        <end position="136"/>
    </location>
</feature>